<dbReference type="EMBL" id="OZ034815">
    <property type="protein sequence ID" value="CAL1369859.1"/>
    <property type="molecule type" value="Genomic_DNA"/>
</dbReference>
<feature type="compositionally biased region" description="Basic and acidic residues" evidence="1">
    <location>
        <begin position="147"/>
        <end position="158"/>
    </location>
</feature>
<dbReference type="AlphaFoldDB" id="A0AAV2DA71"/>
<evidence type="ECO:0000313" key="2">
    <source>
        <dbReference type="EMBL" id="CAL1369859.1"/>
    </source>
</evidence>
<name>A0AAV2DA71_9ROSI</name>
<sequence length="193" mass="21686">MVRKKIAGVGHFQVVDRSIDGETEFRTWDMTYELCLLSETGPVPEPRPEFARIEVPSTFHRVVRGTIGKKRVERVIDMPLPEGSKLQMMGDYVQATMDAFDDLMELPSEHQSCSSHVPPLQAKESAKTKPGEPPLKQTHSSNNAPQPERKQKAKDNNKKSPSKRQAPSQPTANREAKGSKLLQYHNGQQQTVE</sequence>
<feature type="region of interest" description="Disordered" evidence="1">
    <location>
        <begin position="108"/>
        <end position="193"/>
    </location>
</feature>
<evidence type="ECO:0000256" key="1">
    <source>
        <dbReference type="SAM" id="MobiDB-lite"/>
    </source>
</evidence>
<gene>
    <name evidence="2" type="ORF">LTRI10_LOCUS12248</name>
</gene>
<dbReference type="Proteomes" id="UP001497516">
    <property type="component" value="Chromosome 2"/>
</dbReference>
<reference evidence="2 3" key="1">
    <citation type="submission" date="2024-04" db="EMBL/GenBank/DDBJ databases">
        <authorList>
            <person name="Fracassetti M."/>
        </authorList>
    </citation>
    <scope>NUCLEOTIDE SEQUENCE [LARGE SCALE GENOMIC DNA]</scope>
</reference>
<proteinExistence type="predicted"/>
<organism evidence="2 3">
    <name type="scientific">Linum trigynum</name>
    <dbReference type="NCBI Taxonomy" id="586398"/>
    <lineage>
        <taxon>Eukaryota</taxon>
        <taxon>Viridiplantae</taxon>
        <taxon>Streptophyta</taxon>
        <taxon>Embryophyta</taxon>
        <taxon>Tracheophyta</taxon>
        <taxon>Spermatophyta</taxon>
        <taxon>Magnoliopsida</taxon>
        <taxon>eudicotyledons</taxon>
        <taxon>Gunneridae</taxon>
        <taxon>Pentapetalae</taxon>
        <taxon>rosids</taxon>
        <taxon>fabids</taxon>
        <taxon>Malpighiales</taxon>
        <taxon>Linaceae</taxon>
        <taxon>Linum</taxon>
    </lineage>
</organism>
<protein>
    <submittedName>
        <fullName evidence="2">Uncharacterized protein</fullName>
    </submittedName>
</protein>
<evidence type="ECO:0000313" key="3">
    <source>
        <dbReference type="Proteomes" id="UP001497516"/>
    </source>
</evidence>
<accession>A0AAV2DA71</accession>
<keyword evidence="3" id="KW-1185">Reference proteome</keyword>
<feature type="compositionally biased region" description="Polar residues" evidence="1">
    <location>
        <begin position="163"/>
        <end position="172"/>
    </location>
</feature>